<reference evidence="4" key="2">
    <citation type="submission" date="2020-11" db="EMBL/GenBank/DDBJ databases">
        <authorList>
            <consortium name="DOE Joint Genome Institute"/>
            <person name="Kuo A."/>
            <person name="Miyauchi S."/>
            <person name="Kiss E."/>
            <person name="Drula E."/>
            <person name="Kohler A."/>
            <person name="Sanchez-Garcia M."/>
            <person name="Andreopoulos B."/>
            <person name="Barry K.W."/>
            <person name="Bonito G."/>
            <person name="Buee M."/>
            <person name="Carver A."/>
            <person name="Chen C."/>
            <person name="Cichocki N."/>
            <person name="Clum A."/>
            <person name="Culley D."/>
            <person name="Crous P.W."/>
            <person name="Fauchery L."/>
            <person name="Girlanda M."/>
            <person name="Hayes R."/>
            <person name="Keri Z."/>
            <person name="Labutti K."/>
            <person name="Lipzen A."/>
            <person name="Lombard V."/>
            <person name="Magnuson J."/>
            <person name="Maillard F."/>
            <person name="Morin E."/>
            <person name="Murat C."/>
            <person name="Nolan M."/>
            <person name="Ohm R."/>
            <person name="Pangilinan J."/>
            <person name="Pereira M."/>
            <person name="Perotto S."/>
            <person name="Peter M."/>
            <person name="Riley R."/>
            <person name="Sitrit Y."/>
            <person name="Stielow B."/>
            <person name="Szollosi G."/>
            <person name="Zifcakova L."/>
            <person name="Stursova M."/>
            <person name="Spatafora J.W."/>
            <person name="Tedersoo L."/>
            <person name="Vaario L.-M."/>
            <person name="Yamada A."/>
            <person name="Yan M."/>
            <person name="Wang P."/>
            <person name="Xu J."/>
            <person name="Bruns T."/>
            <person name="Baldrian P."/>
            <person name="Vilgalys R."/>
            <person name="Henrissat B."/>
            <person name="Grigoriev I.V."/>
            <person name="Hibbett D."/>
            <person name="Nagy L.G."/>
            <person name="Martin F.M."/>
        </authorList>
    </citation>
    <scope>NUCLEOTIDE SEQUENCE</scope>
    <source>
        <strain evidence="4">UH-Tt-Lm1</strain>
    </source>
</reference>
<feature type="region of interest" description="Disordered" evidence="2">
    <location>
        <begin position="220"/>
        <end position="255"/>
    </location>
</feature>
<feature type="compositionally biased region" description="Polar residues" evidence="2">
    <location>
        <begin position="1"/>
        <end position="17"/>
    </location>
</feature>
<dbReference type="Proteomes" id="UP000736335">
    <property type="component" value="Unassembled WGS sequence"/>
</dbReference>
<keyword evidence="5" id="KW-1185">Reference proteome</keyword>
<comment type="caution">
    <text evidence="4">The sequence shown here is derived from an EMBL/GenBank/DDBJ whole genome shotgun (WGS) entry which is preliminary data.</text>
</comment>
<evidence type="ECO:0000313" key="4">
    <source>
        <dbReference type="EMBL" id="KAF9782335.1"/>
    </source>
</evidence>
<dbReference type="OrthoDB" id="3248529at2759"/>
<keyword evidence="1" id="KW-0863">Zinc-finger</keyword>
<dbReference type="GO" id="GO:0003676">
    <property type="term" value="F:nucleic acid binding"/>
    <property type="evidence" value="ECO:0007669"/>
    <property type="project" value="InterPro"/>
</dbReference>
<evidence type="ECO:0000259" key="3">
    <source>
        <dbReference type="PROSITE" id="PS50103"/>
    </source>
</evidence>
<dbReference type="GO" id="GO:0008270">
    <property type="term" value="F:zinc ion binding"/>
    <property type="evidence" value="ECO:0007669"/>
    <property type="project" value="UniProtKB-KW"/>
</dbReference>
<dbReference type="InterPro" id="IPR000571">
    <property type="entry name" value="Znf_CCCH"/>
</dbReference>
<dbReference type="EMBL" id="WIUZ02000012">
    <property type="protein sequence ID" value="KAF9782335.1"/>
    <property type="molecule type" value="Genomic_DNA"/>
</dbReference>
<sequence>MAQNERQNKSRSTPNHGNQGGVYTLPLPLLPTSRQASQTDDNVRKPPLYVAKEIRGQLPAPEDEPLKLPPMIPGHVASLFTVAIPERTDEAIKNFRYVDYSLLSCSSPDTAPEDKQDISMIDWMAVSETVESVTLKHHGSARSEALKAPHKIVWELRKPYDWAIACYYDRITRELMAKDPRHDSTTLNQSLVSQAIIKCGMAETNARLAAQEIHLSRQPAFSYPPSTSTSSTPSSSSTKRFAPYDSSSRQSRHTRSSPRCFRCGVIGHLPVACNSELTSAGLPCASWIKVRDSRYGSLFNVAKGKTFCRAWARDAYCRFENHCKYIHKCSICGETQHGATFCPW</sequence>
<keyword evidence="1" id="KW-0479">Metal-binding</keyword>
<accession>A0A9P6HCC5</accession>
<dbReference type="AlphaFoldDB" id="A0A9P6HCC5"/>
<reference evidence="4" key="1">
    <citation type="journal article" date="2020" name="Nat. Commun.">
        <title>Large-scale genome sequencing of mycorrhizal fungi provides insights into the early evolution of symbiotic traits.</title>
        <authorList>
            <person name="Miyauchi S."/>
            <person name="Kiss E."/>
            <person name="Kuo A."/>
            <person name="Drula E."/>
            <person name="Kohler A."/>
            <person name="Sanchez-Garcia M."/>
            <person name="Morin E."/>
            <person name="Andreopoulos B."/>
            <person name="Barry K.W."/>
            <person name="Bonito G."/>
            <person name="Buee M."/>
            <person name="Carver A."/>
            <person name="Chen C."/>
            <person name="Cichocki N."/>
            <person name="Clum A."/>
            <person name="Culley D."/>
            <person name="Crous P.W."/>
            <person name="Fauchery L."/>
            <person name="Girlanda M."/>
            <person name="Hayes R.D."/>
            <person name="Keri Z."/>
            <person name="LaButti K."/>
            <person name="Lipzen A."/>
            <person name="Lombard V."/>
            <person name="Magnuson J."/>
            <person name="Maillard F."/>
            <person name="Murat C."/>
            <person name="Nolan M."/>
            <person name="Ohm R.A."/>
            <person name="Pangilinan J."/>
            <person name="Pereira M.F."/>
            <person name="Perotto S."/>
            <person name="Peter M."/>
            <person name="Pfister S."/>
            <person name="Riley R."/>
            <person name="Sitrit Y."/>
            <person name="Stielow J.B."/>
            <person name="Szollosi G."/>
            <person name="Zifcakova L."/>
            <person name="Stursova M."/>
            <person name="Spatafora J.W."/>
            <person name="Tedersoo L."/>
            <person name="Vaario L.M."/>
            <person name="Yamada A."/>
            <person name="Yan M."/>
            <person name="Wang P."/>
            <person name="Xu J."/>
            <person name="Bruns T."/>
            <person name="Baldrian P."/>
            <person name="Vilgalys R."/>
            <person name="Dunand C."/>
            <person name="Henrissat B."/>
            <person name="Grigoriev I.V."/>
            <person name="Hibbett D."/>
            <person name="Nagy L.G."/>
            <person name="Martin F.M."/>
        </authorList>
    </citation>
    <scope>NUCLEOTIDE SEQUENCE</scope>
    <source>
        <strain evidence="4">UH-Tt-Lm1</strain>
    </source>
</reference>
<dbReference type="InterPro" id="IPR001878">
    <property type="entry name" value="Znf_CCHC"/>
</dbReference>
<feature type="region of interest" description="Disordered" evidence="2">
    <location>
        <begin position="1"/>
        <end position="45"/>
    </location>
</feature>
<evidence type="ECO:0000313" key="5">
    <source>
        <dbReference type="Proteomes" id="UP000736335"/>
    </source>
</evidence>
<feature type="zinc finger region" description="C3H1-type" evidence="1">
    <location>
        <begin position="302"/>
        <end position="330"/>
    </location>
</feature>
<evidence type="ECO:0000256" key="2">
    <source>
        <dbReference type="SAM" id="MobiDB-lite"/>
    </source>
</evidence>
<dbReference type="SMART" id="SM00343">
    <property type="entry name" value="ZnF_C2HC"/>
    <property type="match status" value="2"/>
</dbReference>
<proteinExistence type="predicted"/>
<dbReference type="PROSITE" id="PS50103">
    <property type="entry name" value="ZF_C3H1"/>
    <property type="match status" value="1"/>
</dbReference>
<organism evidence="4 5">
    <name type="scientific">Thelephora terrestris</name>
    <dbReference type="NCBI Taxonomy" id="56493"/>
    <lineage>
        <taxon>Eukaryota</taxon>
        <taxon>Fungi</taxon>
        <taxon>Dikarya</taxon>
        <taxon>Basidiomycota</taxon>
        <taxon>Agaricomycotina</taxon>
        <taxon>Agaricomycetes</taxon>
        <taxon>Thelephorales</taxon>
        <taxon>Thelephoraceae</taxon>
        <taxon>Thelephora</taxon>
    </lineage>
</organism>
<dbReference type="Gene3D" id="4.10.60.10">
    <property type="entry name" value="Zinc finger, CCHC-type"/>
    <property type="match status" value="1"/>
</dbReference>
<feature type="compositionally biased region" description="Low complexity" evidence="2">
    <location>
        <begin position="224"/>
        <end position="238"/>
    </location>
</feature>
<name>A0A9P6HCC5_9AGAM</name>
<gene>
    <name evidence="4" type="ORF">BJ322DRAFT_1075657</name>
</gene>
<evidence type="ECO:0000256" key="1">
    <source>
        <dbReference type="PROSITE-ProRule" id="PRU00723"/>
    </source>
</evidence>
<protein>
    <recommendedName>
        <fullName evidence="3">C3H1-type domain-containing protein</fullName>
    </recommendedName>
</protein>
<keyword evidence="1" id="KW-0862">Zinc</keyword>
<feature type="domain" description="C3H1-type" evidence="3">
    <location>
        <begin position="302"/>
        <end position="330"/>
    </location>
</feature>